<dbReference type="Proteomes" id="UP000186795">
    <property type="component" value="Unassembled WGS sequence"/>
</dbReference>
<sequence>MIEPNVPRELSEKIAKMAESCGSYFRNSPAELAEIAAFVEAEMKGQELPGAARNRDEFVGRTFERLYPMALASDRCRQAVENMMHKQNGSQTRSPFARREENPQYAIDSTLAEALYLTGSAVIGSILMVTSGESGGSIEQRQQEGIPNM</sequence>
<reference evidence="2" key="1">
    <citation type="submission" date="2017-01" db="EMBL/GenBank/DDBJ databases">
        <authorList>
            <person name="Varghese N."/>
            <person name="Submissions S."/>
        </authorList>
    </citation>
    <scope>NUCLEOTIDE SEQUENCE [LARGE SCALE GENOMIC DNA]</scope>
    <source>
        <strain evidence="2">DSM 45196</strain>
    </source>
</reference>
<dbReference type="OrthoDB" id="2988784at2"/>
<protein>
    <submittedName>
        <fullName evidence="1">Uncharacterized protein</fullName>
    </submittedName>
</protein>
<organism evidence="1 2">
    <name type="scientific">Kroppenstedtia eburnea</name>
    <dbReference type="NCBI Taxonomy" id="714067"/>
    <lineage>
        <taxon>Bacteria</taxon>
        <taxon>Bacillati</taxon>
        <taxon>Bacillota</taxon>
        <taxon>Bacilli</taxon>
        <taxon>Bacillales</taxon>
        <taxon>Thermoactinomycetaceae</taxon>
        <taxon>Kroppenstedtia</taxon>
    </lineage>
</organism>
<evidence type="ECO:0000313" key="2">
    <source>
        <dbReference type="Proteomes" id="UP000186795"/>
    </source>
</evidence>
<evidence type="ECO:0000313" key="1">
    <source>
        <dbReference type="EMBL" id="SIT05438.1"/>
    </source>
</evidence>
<name>A0A1N7P4G1_9BACL</name>
<gene>
    <name evidence="1" type="ORF">SAMN05421790_11159</name>
</gene>
<accession>A0A1N7P4G1</accession>
<dbReference type="RefSeq" id="WP_076525965.1">
    <property type="nucleotide sequence ID" value="NZ_CP048103.1"/>
</dbReference>
<proteinExistence type="predicted"/>
<dbReference type="AlphaFoldDB" id="A0A1N7P4G1"/>
<dbReference type="EMBL" id="FTOD01000011">
    <property type="protein sequence ID" value="SIT05438.1"/>
    <property type="molecule type" value="Genomic_DNA"/>
</dbReference>
<keyword evidence="2" id="KW-1185">Reference proteome</keyword>